<protein>
    <submittedName>
        <fullName evidence="2">DUF1289 domain-containing protein</fullName>
    </submittedName>
</protein>
<evidence type="ECO:0000313" key="2">
    <source>
        <dbReference type="EMBL" id="XBO39140.1"/>
    </source>
</evidence>
<dbReference type="EMBL" id="CP157484">
    <property type="protein sequence ID" value="XBO39140.1"/>
    <property type="molecule type" value="Genomic_DNA"/>
</dbReference>
<name>A0AAU7JG70_9HYPH</name>
<evidence type="ECO:0000256" key="1">
    <source>
        <dbReference type="SAM" id="MobiDB-lite"/>
    </source>
</evidence>
<feature type="region of interest" description="Disordered" evidence="1">
    <location>
        <begin position="57"/>
        <end position="76"/>
    </location>
</feature>
<dbReference type="PANTHER" id="PTHR35175">
    <property type="entry name" value="DUF1289 DOMAIN-CONTAINING PROTEIN"/>
    <property type="match status" value="1"/>
</dbReference>
<reference evidence="2" key="1">
    <citation type="submission" date="2024-05" db="EMBL/GenBank/DDBJ databases">
        <authorList>
            <person name="Kim S."/>
            <person name="Heo J."/>
            <person name="Choi H."/>
            <person name="Choi Y."/>
            <person name="Kwon S.-W."/>
            <person name="Kim Y."/>
        </authorList>
    </citation>
    <scope>NUCLEOTIDE SEQUENCE</scope>
    <source>
        <strain evidence="2">KACC 23698</strain>
    </source>
</reference>
<dbReference type="PANTHER" id="PTHR35175:SF2">
    <property type="entry name" value="DUF1289 DOMAIN-CONTAINING PROTEIN"/>
    <property type="match status" value="1"/>
</dbReference>
<organism evidence="2">
    <name type="scientific">Alsobacter sp. KACC 23698</name>
    <dbReference type="NCBI Taxonomy" id="3149229"/>
    <lineage>
        <taxon>Bacteria</taxon>
        <taxon>Pseudomonadati</taxon>
        <taxon>Pseudomonadota</taxon>
        <taxon>Alphaproteobacteria</taxon>
        <taxon>Hyphomicrobiales</taxon>
        <taxon>Alsobacteraceae</taxon>
        <taxon>Alsobacter</taxon>
    </lineage>
</organism>
<accession>A0AAU7JG70</accession>
<dbReference type="InterPro" id="IPR010710">
    <property type="entry name" value="DUF1289"/>
</dbReference>
<feature type="compositionally biased region" description="Basic residues" evidence="1">
    <location>
        <begin position="67"/>
        <end position="76"/>
    </location>
</feature>
<proteinExistence type="predicted"/>
<dbReference type="RefSeq" id="WP_406855980.1">
    <property type="nucleotide sequence ID" value="NZ_CP157484.1"/>
</dbReference>
<gene>
    <name evidence="2" type="ORF">ABEG18_26280</name>
</gene>
<dbReference type="Pfam" id="PF06945">
    <property type="entry name" value="DUF1289"/>
    <property type="match status" value="1"/>
</dbReference>
<dbReference type="AlphaFoldDB" id="A0AAU7JG70"/>
<sequence length="76" mass="8277">MEITESPCVQVCVIDPAARLCVGCGRTIDEISRWAAMSAAERRSVMEELPARIAGADLPAPATPVRTGRRRLRQRG</sequence>